<dbReference type="OrthoDB" id="9771443at2"/>
<feature type="signal peptide" evidence="2">
    <location>
        <begin position="1"/>
        <end position="23"/>
    </location>
</feature>
<dbReference type="NCBIfam" id="TIGR03790">
    <property type="entry name" value="TIGR03790 family protein"/>
    <property type="match status" value="1"/>
</dbReference>
<evidence type="ECO:0000313" key="4">
    <source>
        <dbReference type="Proteomes" id="UP000214646"/>
    </source>
</evidence>
<proteinExistence type="predicted"/>
<feature type="region of interest" description="Disordered" evidence="1">
    <location>
        <begin position="134"/>
        <end position="169"/>
    </location>
</feature>
<feature type="chain" id="PRO_5012804689" description="TIGR03790 family protein" evidence="2">
    <location>
        <begin position="24"/>
        <end position="436"/>
    </location>
</feature>
<reference evidence="4" key="1">
    <citation type="submission" date="2017-06" db="EMBL/GenBank/DDBJ databases">
        <title>Genome analysis of Fimbriiglobus ruber SP5, the first member of the order Planctomycetales with confirmed chitinolytic capability.</title>
        <authorList>
            <person name="Ravin N.V."/>
            <person name="Rakitin A.L."/>
            <person name="Ivanova A.A."/>
            <person name="Beletsky A.V."/>
            <person name="Kulichevskaya I.S."/>
            <person name="Mardanov A.V."/>
            <person name="Dedysh S.N."/>
        </authorList>
    </citation>
    <scope>NUCLEOTIDE SEQUENCE [LARGE SCALE GENOMIC DNA]</scope>
    <source>
        <strain evidence="4">SP5</strain>
    </source>
</reference>
<organism evidence="3 4">
    <name type="scientific">Fimbriiglobus ruber</name>
    <dbReference type="NCBI Taxonomy" id="1908690"/>
    <lineage>
        <taxon>Bacteria</taxon>
        <taxon>Pseudomonadati</taxon>
        <taxon>Planctomycetota</taxon>
        <taxon>Planctomycetia</taxon>
        <taxon>Gemmatales</taxon>
        <taxon>Gemmataceae</taxon>
        <taxon>Fimbriiglobus</taxon>
    </lineage>
</organism>
<dbReference type="InterPro" id="IPR022265">
    <property type="entry name" value="CHP03790"/>
</dbReference>
<keyword evidence="2" id="KW-0732">Signal</keyword>
<feature type="compositionally biased region" description="Basic and acidic residues" evidence="1">
    <location>
        <begin position="134"/>
        <end position="168"/>
    </location>
</feature>
<dbReference type="EMBL" id="NIDE01000005">
    <property type="protein sequence ID" value="OWK42302.1"/>
    <property type="molecule type" value="Genomic_DNA"/>
</dbReference>
<evidence type="ECO:0008006" key="5">
    <source>
        <dbReference type="Google" id="ProtNLM"/>
    </source>
</evidence>
<name>A0A225DLP2_9BACT</name>
<evidence type="ECO:0000256" key="2">
    <source>
        <dbReference type="SAM" id="SignalP"/>
    </source>
</evidence>
<gene>
    <name evidence="3" type="ORF">FRUB_04380</name>
</gene>
<evidence type="ECO:0000256" key="1">
    <source>
        <dbReference type="SAM" id="MobiDB-lite"/>
    </source>
</evidence>
<dbReference type="AlphaFoldDB" id="A0A225DLP2"/>
<keyword evidence="4" id="KW-1185">Reference proteome</keyword>
<dbReference type="RefSeq" id="WP_161967504.1">
    <property type="nucleotide sequence ID" value="NZ_NIDE01000005.1"/>
</dbReference>
<sequence>MPRAAVTTSVFTLLLASVLPAAALAPKDVVIVANKSVPASRDVAAHYLAKRKVPAENLIELDLPTGEDISRADYDAKLAGPLREKLAGRKQDVKVLLTVYGVPLRVGPQSPTQADEAQLAILRPLLDESRKEVERLEKENPQDKTKLEAARKARDARAGKEQSLHHAESTASVDSELMLLWHPPYPLERWQPNPLNWRFPADERAKLPPTLMTARVDGPTPAIAKRLIDDAIEVEEAGGLTGKAYVDARGIGYDPKNATDGGIGYAGYDESFRETAALLREAGMAVVLDDKNDLFKPDSCPDAALYTGWYSLANYVPCCQFTKGAVAWHLASSEAVSLRDGKSKLWCPNLLKAGVAATLGPVGEPYTIGFPKPAEFFGFLATGKYTLVECYARTVLVTSWMTVLVGDPLYTPFAKHPLLKEDAVKASPKSAPAMFR</sequence>
<dbReference type="Proteomes" id="UP000214646">
    <property type="component" value="Unassembled WGS sequence"/>
</dbReference>
<evidence type="ECO:0000313" key="3">
    <source>
        <dbReference type="EMBL" id="OWK42302.1"/>
    </source>
</evidence>
<protein>
    <recommendedName>
        <fullName evidence="5">TIGR03790 family protein</fullName>
    </recommendedName>
</protein>
<accession>A0A225DLP2</accession>
<comment type="caution">
    <text evidence="3">The sequence shown here is derived from an EMBL/GenBank/DDBJ whole genome shotgun (WGS) entry which is preliminary data.</text>
</comment>